<sequence length="107" mass="11840">MFPCDWQLPRPKEAPPFCEAGQCSLLRKLCLLFSSLQCLRLPTRLRTFHAAEKSARDSEPPLRPYVSCLADPAGLGNAPPFEKPRAGFGRGAGEGLRIADSKQRCRI</sequence>
<accession>A0ACB8G798</accession>
<proteinExistence type="predicted"/>
<keyword evidence="2" id="KW-1185">Reference proteome</keyword>
<evidence type="ECO:0000313" key="2">
    <source>
        <dbReference type="Proteomes" id="UP000827872"/>
    </source>
</evidence>
<dbReference type="EMBL" id="CM037615">
    <property type="protein sequence ID" value="KAH8015094.1"/>
    <property type="molecule type" value="Genomic_DNA"/>
</dbReference>
<name>A0ACB8G798_9SAUR</name>
<gene>
    <name evidence="1" type="ORF">K3G42_033216</name>
</gene>
<organism evidence="1 2">
    <name type="scientific">Sphaerodactylus townsendi</name>
    <dbReference type="NCBI Taxonomy" id="933632"/>
    <lineage>
        <taxon>Eukaryota</taxon>
        <taxon>Metazoa</taxon>
        <taxon>Chordata</taxon>
        <taxon>Craniata</taxon>
        <taxon>Vertebrata</taxon>
        <taxon>Euteleostomi</taxon>
        <taxon>Lepidosauria</taxon>
        <taxon>Squamata</taxon>
        <taxon>Bifurcata</taxon>
        <taxon>Gekkota</taxon>
        <taxon>Sphaerodactylidae</taxon>
        <taxon>Sphaerodactylus</taxon>
    </lineage>
</organism>
<reference evidence="1" key="1">
    <citation type="submission" date="2021-08" db="EMBL/GenBank/DDBJ databases">
        <title>The first chromosome-level gecko genome reveals the dynamic sex chromosomes of Neotropical dwarf geckos (Sphaerodactylidae: Sphaerodactylus).</title>
        <authorList>
            <person name="Pinto B.J."/>
            <person name="Keating S.E."/>
            <person name="Gamble T."/>
        </authorList>
    </citation>
    <scope>NUCLEOTIDE SEQUENCE</scope>
    <source>
        <strain evidence="1">TG3544</strain>
    </source>
</reference>
<evidence type="ECO:0000313" key="1">
    <source>
        <dbReference type="EMBL" id="KAH8015094.1"/>
    </source>
</evidence>
<comment type="caution">
    <text evidence="1">The sequence shown here is derived from an EMBL/GenBank/DDBJ whole genome shotgun (WGS) entry which is preliminary data.</text>
</comment>
<protein>
    <submittedName>
        <fullName evidence="1">Uncharacterized protein</fullName>
    </submittedName>
</protein>
<dbReference type="Proteomes" id="UP000827872">
    <property type="component" value="Linkage Group LG02"/>
</dbReference>